<dbReference type="InterPro" id="IPR036397">
    <property type="entry name" value="RNaseH_sf"/>
</dbReference>
<dbReference type="Gene3D" id="3.30.420.10">
    <property type="entry name" value="Ribonuclease H-like superfamily/Ribonuclease H"/>
    <property type="match status" value="1"/>
</dbReference>
<dbReference type="GO" id="GO:0000467">
    <property type="term" value="P:exonucleolytic trimming to generate mature 3'-end of 5.8S rRNA from tricistronic rRNA transcript (SSU-rRNA, 5.8S rRNA, LSU-rRNA)"/>
    <property type="evidence" value="ECO:0007669"/>
    <property type="project" value="InterPro"/>
</dbReference>
<accession>A0A238F640</accession>
<feature type="compositionally biased region" description="Basic and acidic residues" evidence="6">
    <location>
        <begin position="908"/>
        <end position="919"/>
    </location>
</feature>
<dbReference type="GO" id="GO:0071037">
    <property type="term" value="P:nuclear polyadenylation-dependent snRNA catabolic process"/>
    <property type="evidence" value="ECO:0007669"/>
    <property type="project" value="TreeGrafter"/>
</dbReference>
<dbReference type="GO" id="GO:0071044">
    <property type="term" value="P:histone mRNA catabolic process"/>
    <property type="evidence" value="ECO:0007669"/>
    <property type="project" value="TreeGrafter"/>
</dbReference>
<dbReference type="GO" id="GO:0000176">
    <property type="term" value="C:nuclear exosome (RNase complex)"/>
    <property type="evidence" value="ECO:0007669"/>
    <property type="project" value="InterPro"/>
</dbReference>
<dbReference type="SMART" id="SM00341">
    <property type="entry name" value="HRDC"/>
    <property type="match status" value="1"/>
</dbReference>
<evidence type="ECO:0000256" key="4">
    <source>
        <dbReference type="ARBA" id="ARBA00023242"/>
    </source>
</evidence>
<dbReference type="InterPro" id="IPR010997">
    <property type="entry name" value="HRDC-like_sf"/>
</dbReference>
<dbReference type="Pfam" id="PF08066">
    <property type="entry name" value="PMC2NT"/>
    <property type="match status" value="1"/>
</dbReference>
<evidence type="ECO:0000256" key="6">
    <source>
        <dbReference type="SAM" id="MobiDB-lite"/>
    </source>
</evidence>
<protein>
    <submittedName>
        <fullName evidence="8">BQ2448_5044 protein</fullName>
    </submittedName>
</protein>
<evidence type="ECO:0000313" key="9">
    <source>
        <dbReference type="Proteomes" id="UP000198372"/>
    </source>
</evidence>
<keyword evidence="2" id="KW-0698">rRNA processing</keyword>
<dbReference type="EMBL" id="FMSP01000002">
    <property type="protein sequence ID" value="SCV67433.1"/>
    <property type="molecule type" value="Genomic_DNA"/>
</dbReference>
<dbReference type="GO" id="GO:0071040">
    <property type="term" value="P:nuclear polyadenylation-dependent antisense transcript catabolic process"/>
    <property type="evidence" value="ECO:0007669"/>
    <property type="project" value="TreeGrafter"/>
</dbReference>
<dbReference type="GO" id="GO:0003727">
    <property type="term" value="F:single-stranded RNA binding"/>
    <property type="evidence" value="ECO:0007669"/>
    <property type="project" value="TreeGrafter"/>
</dbReference>
<dbReference type="Pfam" id="PF00570">
    <property type="entry name" value="HRDC"/>
    <property type="match status" value="1"/>
</dbReference>
<dbReference type="GO" id="GO:0071036">
    <property type="term" value="P:nuclear polyadenylation-dependent snoRNA catabolic process"/>
    <property type="evidence" value="ECO:0007669"/>
    <property type="project" value="TreeGrafter"/>
</dbReference>
<comment type="similarity">
    <text evidence="5">Belongs to the exosome component 10/RRP6 family.</text>
</comment>
<feature type="region of interest" description="Disordered" evidence="6">
    <location>
        <begin position="827"/>
        <end position="984"/>
    </location>
</feature>
<dbReference type="PANTHER" id="PTHR12124">
    <property type="entry name" value="POLYMYOSITIS/SCLERODERMA AUTOANTIGEN-RELATED"/>
    <property type="match status" value="1"/>
</dbReference>
<dbReference type="GO" id="GO:0071035">
    <property type="term" value="P:nuclear polyadenylation-dependent rRNA catabolic process"/>
    <property type="evidence" value="ECO:0007669"/>
    <property type="project" value="TreeGrafter"/>
</dbReference>
<dbReference type="STRING" id="269621.A0A238F640"/>
<dbReference type="InterPro" id="IPR012588">
    <property type="entry name" value="Exosome-assoc_fac_Rrp6_N"/>
</dbReference>
<dbReference type="InterPro" id="IPR045092">
    <property type="entry name" value="Rrp6-like"/>
</dbReference>
<keyword evidence="9" id="KW-1185">Reference proteome</keyword>
<dbReference type="PROSITE" id="PS50967">
    <property type="entry name" value="HRDC"/>
    <property type="match status" value="1"/>
</dbReference>
<dbReference type="SUPFAM" id="SSF47819">
    <property type="entry name" value="HRDC-like"/>
    <property type="match status" value="1"/>
</dbReference>
<dbReference type="GO" id="GO:0000166">
    <property type="term" value="F:nucleotide binding"/>
    <property type="evidence" value="ECO:0007669"/>
    <property type="project" value="InterPro"/>
</dbReference>
<dbReference type="InterPro" id="IPR002562">
    <property type="entry name" value="3'-5'_exonuclease_dom"/>
</dbReference>
<evidence type="ECO:0000256" key="1">
    <source>
        <dbReference type="ARBA" id="ARBA00004123"/>
    </source>
</evidence>
<dbReference type="InterPro" id="IPR012337">
    <property type="entry name" value="RNaseH-like_sf"/>
</dbReference>
<comment type="subcellular location">
    <subcellularLocation>
        <location evidence="1">Nucleus</location>
    </subcellularLocation>
</comment>
<name>A0A238F640_9BASI</name>
<organism evidence="8 9">
    <name type="scientific">Microbotryum intermedium</name>
    <dbReference type="NCBI Taxonomy" id="269621"/>
    <lineage>
        <taxon>Eukaryota</taxon>
        <taxon>Fungi</taxon>
        <taxon>Dikarya</taxon>
        <taxon>Basidiomycota</taxon>
        <taxon>Pucciniomycotina</taxon>
        <taxon>Microbotryomycetes</taxon>
        <taxon>Microbotryales</taxon>
        <taxon>Microbotryaceae</taxon>
        <taxon>Microbotryum</taxon>
    </lineage>
</organism>
<dbReference type="GO" id="GO:0000175">
    <property type="term" value="F:3'-5'-RNA exonuclease activity"/>
    <property type="evidence" value="ECO:0007669"/>
    <property type="project" value="InterPro"/>
</dbReference>
<keyword evidence="4" id="KW-0539">Nucleus</keyword>
<proteinExistence type="inferred from homology"/>
<dbReference type="GO" id="GO:0071038">
    <property type="term" value="P:TRAMP-dependent tRNA surveillance pathway"/>
    <property type="evidence" value="ECO:0007669"/>
    <property type="project" value="TreeGrafter"/>
</dbReference>
<reference evidence="9" key="1">
    <citation type="submission" date="2016-09" db="EMBL/GenBank/DDBJ databases">
        <authorList>
            <person name="Jeantristanb JTB J.-T."/>
            <person name="Ricardo R."/>
        </authorList>
    </citation>
    <scope>NUCLEOTIDE SEQUENCE [LARGE SCALE GENOMIC DNA]</scope>
</reference>
<dbReference type="SMART" id="SM00474">
    <property type="entry name" value="35EXOc"/>
    <property type="match status" value="1"/>
</dbReference>
<evidence type="ECO:0000313" key="8">
    <source>
        <dbReference type="EMBL" id="SCV67433.1"/>
    </source>
</evidence>
<dbReference type="Pfam" id="PF01612">
    <property type="entry name" value="DNA_pol_A_exo1"/>
    <property type="match status" value="1"/>
</dbReference>
<dbReference type="PANTHER" id="PTHR12124:SF47">
    <property type="entry name" value="EXOSOME COMPONENT 10"/>
    <property type="match status" value="1"/>
</dbReference>
<sequence length="984" mass="108171">MAPSSLGSSSSSFELSSSYLATLEHALVQTTQHADQLPLSSDLSFERTLSRALAKKLDAQSERVLGLVQNLLSWSTLNQDPKASSSSSSASQATLDADLLRDGVYTNVVDRIEPLLEAADDELEIYLGVSKNTQSKHAPRSDAPLSKGKAAWPPKDRLASHLLHDPNLVKPQLAFPKRLCLPRPSLEDQDVPLEGPIWRPLLRRKLNPLASSTSQDPSWLRVVQTQNIDRFTSITGTAPPSYPMYLHPYQLEIEQLSPPQHYSVRPEPPRKLQEDSFDTTPFEWVDNKDKFDAMLSHIREMGKQGKRELAIDLEHHDQRCWGGITCLIQLSTRTQDYVIDALDPVVRDLLEGLNEFTTDPEWIKVFHGAASDIIWLQRDFGVYIVGLFDTYHATRVLDYPHHSLASLLERYTDFVPDKRYQLADWRIRPLPEAMLHYARSDTHYLLDVYDHLRIALYNLELSSGEKEQGEGKNVVDSVEPSPLVRVFDFSKAVSLSTFSIPPYDSTTGHFENGWLGLLAKNGQLQKYASALRVPTLPIRSGWGPGELHFELLKALHRWRERVAREEDEGINWVLSNWALFNLAEQGPKEVGEVMRVVGATAGRNGGVGEVMRRRKGEVLDVILKVVKEVESKSAKSGGEVVVVSEAMKERGEAAKEPVVRPVVDSLWSDQIEDVAAVKVVANSSFFGGRGKPSTSTSSTQGSSNLVASKSAFFGSSSSSKIPAPTVRVASDATPQRVAAIARIHSSLLLGGGLASVRVDLRWVAPTCSRTELTPLLYLQSLQGAKVPKSQAITSSDEPIEPKEAAQDAVDAHVEALTGDHFFIPFGERATKEAPIPSTSTSAKPAAVPKRSDKDVIVVSSLADKPKKKKRALPSPSNEADSTQSAAPSASTSASAKPIKPSPTKKTKREVLDVEPHDYSTSKSILDADPSSVAALTQGKKGKKKQKETTGRAAKGFVVDTSEFRKEPRVNNAPKKGNFSRSFAK</sequence>
<evidence type="ECO:0000259" key="7">
    <source>
        <dbReference type="PROSITE" id="PS50967"/>
    </source>
</evidence>
<evidence type="ECO:0000256" key="5">
    <source>
        <dbReference type="ARBA" id="ARBA00043957"/>
    </source>
</evidence>
<dbReference type="SUPFAM" id="SSF53098">
    <property type="entry name" value="Ribonuclease H-like"/>
    <property type="match status" value="1"/>
</dbReference>
<dbReference type="GO" id="GO:0071051">
    <property type="term" value="P:poly(A)-dependent snoRNA 3'-end processing"/>
    <property type="evidence" value="ECO:0007669"/>
    <property type="project" value="TreeGrafter"/>
</dbReference>
<keyword evidence="3" id="KW-0271">Exosome</keyword>
<dbReference type="GO" id="GO:0005730">
    <property type="term" value="C:nucleolus"/>
    <property type="evidence" value="ECO:0007669"/>
    <property type="project" value="TreeGrafter"/>
</dbReference>
<feature type="domain" description="HRDC" evidence="7">
    <location>
        <begin position="545"/>
        <end position="632"/>
    </location>
</feature>
<dbReference type="OrthoDB" id="2250022at2759"/>
<dbReference type="AlphaFoldDB" id="A0A238F640"/>
<dbReference type="Gene3D" id="1.10.150.80">
    <property type="entry name" value="HRDC domain"/>
    <property type="match status" value="1"/>
</dbReference>
<dbReference type="Proteomes" id="UP000198372">
    <property type="component" value="Unassembled WGS sequence"/>
</dbReference>
<feature type="compositionally biased region" description="Low complexity" evidence="6">
    <location>
        <begin position="881"/>
        <end position="901"/>
    </location>
</feature>
<evidence type="ECO:0000256" key="2">
    <source>
        <dbReference type="ARBA" id="ARBA00022552"/>
    </source>
</evidence>
<evidence type="ECO:0000256" key="3">
    <source>
        <dbReference type="ARBA" id="ARBA00022835"/>
    </source>
</evidence>
<dbReference type="InterPro" id="IPR044876">
    <property type="entry name" value="HRDC_dom_sf"/>
</dbReference>
<dbReference type="GO" id="GO:0071039">
    <property type="term" value="P:nuclear polyadenylation-dependent CUT catabolic process"/>
    <property type="evidence" value="ECO:0007669"/>
    <property type="project" value="TreeGrafter"/>
</dbReference>
<gene>
    <name evidence="8" type="ORF">BQ2448_5044</name>
</gene>
<dbReference type="InterPro" id="IPR002121">
    <property type="entry name" value="HRDC_dom"/>
</dbReference>